<accession>A0AA40KD13</accession>
<comment type="caution">
    <text evidence="2">The sequence shown here is derived from an EMBL/GenBank/DDBJ whole genome shotgun (WGS) entry which is preliminary data.</text>
</comment>
<dbReference type="Proteomes" id="UP001172155">
    <property type="component" value="Unassembled WGS sequence"/>
</dbReference>
<feature type="compositionally biased region" description="Basic and acidic residues" evidence="1">
    <location>
        <begin position="164"/>
        <end position="180"/>
    </location>
</feature>
<feature type="region of interest" description="Disordered" evidence="1">
    <location>
        <begin position="157"/>
        <end position="208"/>
    </location>
</feature>
<organism evidence="2 3">
    <name type="scientific">Schizothecium vesticola</name>
    <dbReference type="NCBI Taxonomy" id="314040"/>
    <lineage>
        <taxon>Eukaryota</taxon>
        <taxon>Fungi</taxon>
        <taxon>Dikarya</taxon>
        <taxon>Ascomycota</taxon>
        <taxon>Pezizomycotina</taxon>
        <taxon>Sordariomycetes</taxon>
        <taxon>Sordariomycetidae</taxon>
        <taxon>Sordariales</taxon>
        <taxon>Schizotheciaceae</taxon>
        <taxon>Schizothecium</taxon>
    </lineage>
</organism>
<protein>
    <submittedName>
        <fullName evidence="2">Uncharacterized protein</fullName>
    </submittedName>
</protein>
<dbReference type="AlphaFoldDB" id="A0AA40KD13"/>
<evidence type="ECO:0000313" key="2">
    <source>
        <dbReference type="EMBL" id="KAK0754693.1"/>
    </source>
</evidence>
<name>A0AA40KD13_9PEZI</name>
<reference evidence="2" key="1">
    <citation type="submission" date="2023-06" db="EMBL/GenBank/DDBJ databases">
        <title>Genome-scale phylogeny and comparative genomics of the fungal order Sordariales.</title>
        <authorList>
            <consortium name="Lawrence Berkeley National Laboratory"/>
            <person name="Hensen N."/>
            <person name="Bonometti L."/>
            <person name="Westerberg I."/>
            <person name="Brannstrom I.O."/>
            <person name="Guillou S."/>
            <person name="Cros-Aarteil S."/>
            <person name="Calhoun S."/>
            <person name="Haridas S."/>
            <person name="Kuo A."/>
            <person name="Mondo S."/>
            <person name="Pangilinan J."/>
            <person name="Riley R."/>
            <person name="LaButti K."/>
            <person name="Andreopoulos B."/>
            <person name="Lipzen A."/>
            <person name="Chen C."/>
            <person name="Yanf M."/>
            <person name="Daum C."/>
            <person name="Ng V."/>
            <person name="Clum A."/>
            <person name="Steindorff A."/>
            <person name="Ohm R."/>
            <person name="Martin F."/>
            <person name="Silar P."/>
            <person name="Natvig D."/>
            <person name="Lalanne C."/>
            <person name="Gautier V."/>
            <person name="Ament-velasquez S.L."/>
            <person name="Kruys A."/>
            <person name="Hutchinson M.I."/>
            <person name="Powell A.J."/>
            <person name="Barry K."/>
            <person name="Miller A.N."/>
            <person name="Grigoriev I.V."/>
            <person name="Debuchy R."/>
            <person name="Gladieux P."/>
            <person name="Thoren M.H."/>
            <person name="Johannesson H."/>
        </authorList>
    </citation>
    <scope>NUCLEOTIDE SEQUENCE</scope>
    <source>
        <strain evidence="2">SMH3187-1</strain>
    </source>
</reference>
<sequence length="208" mass="22432">MDNQPSVASSSLHLQQQESCQMAGTAGYKRLDTPWSLGSSVPCLTMGDLIGSSAWRSPLSLGVPSRHRGSRALRCRARSGTPTRQQWSQNSFEEGEGAVKQGVPCIGLGDETDKLEYLGPHLRTITLNCWRKDDAQVGTAFGRWPFCQDGDEIFPSDGSRNHARATEEKTLQAKEGEKFNPLRGSPGIVSGGVCVPGPQTKPGQPPDP</sequence>
<evidence type="ECO:0000313" key="3">
    <source>
        <dbReference type="Proteomes" id="UP001172155"/>
    </source>
</evidence>
<gene>
    <name evidence="2" type="ORF">B0T18DRAFT_42907</name>
</gene>
<evidence type="ECO:0000256" key="1">
    <source>
        <dbReference type="SAM" id="MobiDB-lite"/>
    </source>
</evidence>
<proteinExistence type="predicted"/>
<dbReference type="EMBL" id="JAUKUD010000001">
    <property type="protein sequence ID" value="KAK0754693.1"/>
    <property type="molecule type" value="Genomic_DNA"/>
</dbReference>
<keyword evidence="3" id="KW-1185">Reference proteome</keyword>